<feature type="compositionally biased region" description="Low complexity" evidence="1">
    <location>
        <begin position="217"/>
        <end position="231"/>
    </location>
</feature>
<sequence length="1007" mass="111625">MTHHSGHPNPKNNNNNNNSKTIRFLSSSTNHHHPTHSTTLGNEGGGSSALSQRNSHNNIQTTTTTTNSSQSQPITTSLSSPSSPSSFNSVSHSTSCKNSKNTMLSPSNNNNNLNNNLNINLNNNNNNSNVVTRTASSPTSSSTSMGVSTRKFSLNREVFINNNNNSSSLTNSSVSSALTTNSQPQPSIPSNHSQNNNTFSWNFADRRPNSSSGDSPSTNHTTNTTTSNNNSILYLNLDENISSSSMNEHQRPINHQRNRNKGSGGISEYSFTVDDLLQTSPTIHCCHHHSHSNSFGSSSGGNHAGGGASTITVVGVSSSLAHTSNSSSSGDSQNILTNDMEAPLTEFINLDLTSILPHQKLLRFFLRNNQSYFTNASQMGKHSPVIAQEMSLQQHDLFGNLNVGGDYYSDISIRFVPSGREIHAHKFMLSMYSPVLAAMFNSQWKDSQQNVIEIVTELSGLSNEHGSSYEDIDDEQLFVEMILCMYSGQVYQIEQHLVVPLLEISDKYQFTELCRACEEYLRVHLNEHNCISLLYLSGGSGIGTTTSTSPNTNANMNTIGTRDDVNNNSKVLVNNHSSSSSTLTSENNSQQNMNSNNSTFGTINNSANIYHTKKVNSIGKFERLRERALTYIDTHFEKVSKTKSFLFLDLETLVFLLGRGELRVDSEDIILDAILRWCEGDLEQRREFLFTTLLEQVRLYHLSPNRLAHLGEVLEKFTNPRPTSHSSNVTITIDQSSSDDTQHEIGSSSTHHSTVDPTIMNWMNRIINAMSFQLSQSLGFQLSTKMQQKIAIESPPRKRATQDITRISSLLSQEQFLQILEWINEQGKLGLVKDLSEREWLVLYRGSKDGFNGKSFHQKCDGKGPTFTVIKTDKGFMFGGFTSKSWHSGNTDESDESAFLFSLYNPYLNNKMTRFKIKSGMSAAIGCYANFGVIFGGGRDLIIYGDCNINNSSHCEFFGHTYQLPNLSGVYYGSLKSKTFFNGTEQFRVSDIEVFGLVPSNKDSRKK</sequence>
<dbReference type="SMART" id="SM00584">
    <property type="entry name" value="TLDc"/>
    <property type="match status" value="1"/>
</dbReference>
<accession>A0A6A5B8L5</accession>
<evidence type="ECO:0000313" key="4">
    <source>
        <dbReference type="EMBL" id="KAF0974623.1"/>
    </source>
</evidence>
<dbReference type="InterPro" id="IPR000210">
    <property type="entry name" value="BTB/POZ_dom"/>
</dbReference>
<dbReference type="Pfam" id="PF00651">
    <property type="entry name" value="BTB"/>
    <property type="match status" value="1"/>
</dbReference>
<dbReference type="PROSITE" id="PS50097">
    <property type="entry name" value="BTB"/>
    <property type="match status" value="1"/>
</dbReference>
<dbReference type="VEuPathDB" id="AmoebaDB:FDP41_006097"/>
<proteinExistence type="predicted"/>
<dbReference type="Gene3D" id="1.25.40.420">
    <property type="match status" value="1"/>
</dbReference>
<evidence type="ECO:0000313" key="5">
    <source>
        <dbReference type="Proteomes" id="UP000444721"/>
    </source>
</evidence>
<feature type="region of interest" description="Disordered" evidence="1">
    <location>
        <begin position="575"/>
        <end position="598"/>
    </location>
</feature>
<dbReference type="SUPFAM" id="SSF54695">
    <property type="entry name" value="POZ domain"/>
    <property type="match status" value="1"/>
</dbReference>
<dbReference type="InterPro" id="IPR011333">
    <property type="entry name" value="SKP1/BTB/POZ_sf"/>
</dbReference>
<evidence type="ECO:0000259" key="2">
    <source>
        <dbReference type="PROSITE" id="PS50097"/>
    </source>
</evidence>
<name>A0A6A5B8L5_NAEFO</name>
<feature type="compositionally biased region" description="Low complexity" evidence="1">
    <location>
        <begin position="163"/>
        <end position="182"/>
    </location>
</feature>
<dbReference type="InterPro" id="IPR006571">
    <property type="entry name" value="TLDc_dom"/>
</dbReference>
<feature type="region of interest" description="Disordered" evidence="1">
    <location>
        <begin position="244"/>
        <end position="266"/>
    </location>
</feature>
<dbReference type="OrthoDB" id="5953547at2759"/>
<dbReference type="VEuPathDB" id="AmoebaDB:NfTy_078280"/>
<dbReference type="Pfam" id="PF07707">
    <property type="entry name" value="BACK"/>
    <property type="match status" value="1"/>
</dbReference>
<dbReference type="AlphaFoldDB" id="A0A6A5B8L5"/>
<dbReference type="Pfam" id="PF07534">
    <property type="entry name" value="TLD"/>
    <property type="match status" value="1"/>
</dbReference>
<feature type="domain" description="BTB" evidence="2">
    <location>
        <begin position="409"/>
        <end position="494"/>
    </location>
</feature>
<dbReference type="Proteomes" id="UP000444721">
    <property type="component" value="Unassembled WGS sequence"/>
</dbReference>
<dbReference type="EMBL" id="VFQX01000051">
    <property type="protein sequence ID" value="KAF0974623.1"/>
    <property type="molecule type" value="Genomic_DNA"/>
</dbReference>
<dbReference type="PANTHER" id="PTHR24410">
    <property type="entry name" value="HL07962P-RELATED"/>
    <property type="match status" value="1"/>
</dbReference>
<protein>
    <recommendedName>
        <fullName evidence="6">BTB domain-containing protein</fullName>
    </recommendedName>
</protein>
<keyword evidence="5" id="KW-1185">Reference proteome</keyword>
<dbReference type="InterPro" id="IPR011705">
    <property type="entry name" value="BACK"/>
</dbReference>
<dbReference type="Gene3D" id="3.30.710.10">
    <property type="entry name" value="Potassium Channel Kv1.1, Chain A"/>
    <property type="match status" value="1"/>
</dbReference>
<dbReference type="InterPro" id="IPR051481">
    <property type="entry name" value="BTB-POZ/Galectin-3-binding"/>
</dbReference>
<dbReference type="PANTHER" id="PTHR24410:SF23">
    <property type="entry name" value="BTB DOMAIN-CONTAINING PROTEIN-RELATED"/>
    <property type="match status" value="1"/>
</dbReference>
<gene>
    <name evidence="4" type="ORF">FDP41_006097</name>
</gene>
<comment type="caution">
    <text evidence="4">The sequence shown here is derived from an EMBL/GenBank/DDBJ whole genome shotgun (WGS) entry which is preliminary data.</text>
</comment>
<feature type="region of interest" description="Disordered" evidence="1">
    <location>
        <begin position="163"/>
        <end position="231"/>
    </location>
</feature>
<dbReference type="GeneID" id="68113315"/>
<evidence type="ECO:0000256" key="1">
    <source>
        <dbReference type="SAM" id="MobiDB-lite"/>
    </source>
</evidence>
<dbReference type="VEuPathDB" id="AmoebaDB:NF0094350"/>
<feature type="region of interest" description="Disordered" evidence="1">
    <location>
        <begin position="1"/>
        <end position="149"/>
    </location>
</feature>
<feature type="compositionally biased region" description="Polar residues" evidence="1">
    <location>
        <begin position="96"/>
        <end position="107"/>
    </location>
</feature>
<reference evidence="4 5" key="1">
    <citation type="journal article" date="2019" name="Sci. Rep.">
        <title>Nanopore sequencing improves the draft genome of the human pathogenic amoeba Naegleria fowleri.</title>
        <authorList>
            <person name="Liechti N."/>
            <person name="Schurch N."/>
            <person name="Bruggmann R."/>
            <person name="Wittwer M."/>
        </authorList>
    </citation>
    <scope>NUCLEOTIDE SEQUENCE [LARGE SCALE GENOMIC DNA]</scope>
    <source>
        <strain evidence="4 5">ATCC 30894</strain>
    </source>
</reference>
<dbReference type="PROSITE" id="PS51886">
    <property type="entry name" value="TLDC"/>
    <property type="match status" value="1"/>
</dbReference>
<dbReference type="SMART" id="SM00225">
    <property type="entry name" value="BTB"/>
    <property type="match status" value="1"/>
</dbReference>
<feature type="compositionally biased region" description="Low complexity" evidence="1">
    <location>
        <begin position="57"/>
        <end position="95"/>
    </location>
</feature>
<feature type="domain" description="TLDc" evidence="3">
    <location>
        <begin position="809"/>
        <end position="998"/>
    </location>
</feature>
<evidence type="ECO:0008006" key="6">
    <source>
        <dbReference type="Google" id="ProtNLM"/>
    </source>
</evidence>
<organism evidence="4 5">
    <name type="scientific">Naegleria fowleri</name>
    <name type="common">Brain eating amoeba</name>
    <dbReference type="NCBI Taxonomy" id="5763"/>
    <lineage>
        <taxon>Eukaryota</taxon>
        <taxon>Discoba</taxon>
        <taxon>Heterolobosea</taxon>
        <taxon>Tetramitia</taxon>
        <taxon>Eutetramitia</taxon>
        <taxon>Vahlkampfiidae</taxon>
        <taxon>Naegleria</taxon>
    </lineage>
</organism>
<feature type="compositionally biased region" description="Polar residues" evidence="1">
    <location>
        <begin position="183"/>
        <end position="201"/>
    </location>
</feature>
<evidence type="ECO:0000259" key="3">
    <source>
        <dbReference type="PROSITE" id="PS51886"/>
    </source>
</evidence>
<feature type="compositionally biased region" description="Low complexity" evidence="1">
    <location>
        <begin position="108"/>
        <end position="149"/>
    </location>
</feature>
<dbReference type="RefSeq" id="XP_044559336.1">
    <property type="nucleotide sequence ID" value="XM_044709694.1"/>
</dbReference>
<dbReference type="OMA" id="NEHNCIS"/>
<dbReference type="SMART" id="SM00875">
    <property type="entry name" value="BACK"/>
    <property type="match status" value="1"/>
</dbReference>